<comment type="caution">
    <text evidence="4">The sequence shown here is derived from an EMBL/GenBank/DDBJ whole genome shotgun (WGS) entry which is preliminary data.</text>
</comment>
<sequence>MTTSIRDRNNLKITGEGERTIVFAHGFGCDQTMWRYVAPQFERDYRVVMFDYVGSGRSDHSAYREDRYGSLSGYAQDVLEIAEVLKLRDAIFVGHSVSGMIGAFASIERPELFSRLIMIGSSPRYLNDLPDYYGGFDESDIRGLLGMMEMNFMGWANYLAPIVLNNPKRGDLSNELEHSFSSSEPKIARQFAETTFFLDFREQLGRVTVPSLILQCAEDSIAPKEVGDYLHAHLNNSTLSPMQAKGHYPHLSHPEETTRLIQAYLAS</sequence>
<dbReference type="RefSeq" id="WP_116063761.1">
    <property type="nucleotide sequence ID" value="NZ_QRDZ01000026.1"/>
</dbReference>
<evidence type="ECO:0000313" key="4">
    <source>
        <dbReference type="EMBL" id="RED63399.1"/>
    </source>
</evidence>
<protein>
    <submittedName>
        <fullName evidence="4">Sigma-B regulation protein RsbQ</fullName>
    </submittedName>
</protein>
<dbReference type="InterPro" id="IPR029058">
    <property type="entry name" value="AB_hydrolase_fold"/>
</dbReference>
<keyword evidence="5" id="KW-1185">Reference proteome</keyword>
<dbReference type="OrthoDB" id="9780932at2"/>
<dbReference type="AlphaFoldDB" id="A0A3D9IPG4"/>
<name>A0A3D9IPG4_9BACL</name>
<dbReference type="PRINTS" id="PR00111">
    <property type="entry name" value="ABHYDROLASE"/>
</dbReference>
<dbReference type="Proteomes" id="UP000256977">
    <property type="component" value="Unassembled WGS sequence"/>
</dbReference>
<keyword evidence="2" id="KW-0378">Hydrolase</keyword>
<dbReference type="Gene3D" id="3.40.50.1820">
    <property type="entry name" value="alpha/beta hydrolase"/>
    <property type="match status" value="1"/>
</dbReference>
<dbReference type="FunFam" id="3.40.50.1820:FF:000042">
    <property type="entry name" value="probable strigolactone esterase DAD2"/>
    <property type="match status" value="1"/>
</dbReference>
<comment type="similarity">
    <text evidence="1">Belongs to the AB hydrolase superfamily.</text>
</comment>
<feature type="domain" description="AB hydrolase-1" evidence="3">
    <location>
        <begin position="20"/>
        <end position="254"/>
    </location>
</feature>
<dbReference type="Pfam" id="PF00561">
    <property type="entry name" value="Abhydrolase_1"/>
    <property type="match status" value="1"/>
</dbReference>
<proteinExistence type="inferred from homology"/>
<organism evidence="4 5">
    <name type="scientific">Cohnella phaseoli</name>
    <dbReference type="NCBI Taxonomy" id="456490"/>
    <lineage>
        <taxon>Bacteria</taxon>
        <taxon>Bacillati</taxon>
        <taxon>Bacillota</taxon>
        <taxon>Bacilli</taxon>
        <taxon>Bacillales</taxon>
        <taxon>Paenibacillaceae</taxon>
        <taxon>Cohnella</taxon>
    </lineage>
</organism>
<gene>
    <name evidence="4" type="ORF">DFP98_12675</name>
</gene>
<dbReference type="EMBL" id="QRDZ01000026">
    <property type="protein sequence ID" value="RED63399.1"/>
    <property type="molecule type" value="Genomic_DNA"/>
</dbReference>
<reference evidence="4 5" key="1">
    <citation type="submission" date="2018-07" db="EMBL/GenBank/DDBJ databases">
        <title>Genomic Encyclopedia of Type Strains, Phase III (KMG-III): the genomes of soil and plant-associated and newly described type strains.</title>
        <authorList>
            <person name="Whitman W."/>
        </authorList>
    </citation>
    <scope>NUCLEOTIDE SEQUENCE [LARGE SCALE GENOMIC DNA]</scope>
    <source>
        <strain evidence="4 5">CECT 7287</strain>
    </source>
</reference>
<dbReference type="SUPFAM" id="SSF53474">
    <property type="entry name" value="alpha/beta-Hydrolases"/>
    <property type="match status" value="1"/>
</dbReference>
<dbReference type="PANTHER" id="PTHR43039">
    <property type="entry name" value="ESTERASE-RELATED"/>
    <property type="match status" value="1"/>
</dbReference>
<evidence type="ECO:0000256" key="1">
    <source>
        <dbReference type="ARBA" id="ARBA00008645"/>
    </source>
</evidence>
<evidence type="ECO:0000259" key="3">
    <source>
        <dbReference type="Pfam" id="PF00561"/>
    </source>
</evidence>
<dbReference type="GO" id="GO:0016787">
    <property type="term" value="F:hydrolase activity"/>
    <property type="evidence" value="ECO:0007669"/>
    <property type="project" value="UniProtKB-KW"/>
</dbReference>
<evidence type="ECO:0000256" key="2">
    <source>
        <dbReference type="ARBA" id="ARBA00022801"/>
    </source>
</evidence>
<evidence type="ECO:0000313" key="5">
    <source>
        <dbReference type="Proteomes" id="UP000256977"/>
    </source>
</evidence>
<dbReference type="InterPro" id="IPR000073">
    <property type="entry name" value="AB_hydrolase_1"/>
</dbReference>
<accession>A0A3D9IPG4</accession>